<evidence type="ECO:0008006" key="3">
    <source>
        <dbReference type="Google" id="ProtNLM"/>
    </source>
</evidence>
<dbReference type="Proteomes" id="UP000053958">
    <property type="component" value="Unassembled WGS sequence"/>
</dbReference>
<dbReference type="STRING" id="1408163.A0A0F4YVN2"/>
<proteinExistence type="predicted"/>
<reference evidence="1 2" key="1">
    <citation type="submission" date="2015-04" db="EMBL/GenBank/DDBJ databases">
        <authorList>
            <person name="Heijne W.H."/>
            <person name="Fedorova N.D."/>
            <person name="Nierman W.C."/>
            <person name="Vollebregt A.W."/>
            <person name="Zhao Z."/>
            <person name="Wu L."/>
            <person name="Kumar M."/>
            <person name="Stam H."/>
            <person name="van den Berg M.A."/>
            <person name="Pel H.J."/>
        </authorList>
    </citation>
    <scope>NUCLEOTIDE SEQUENCE [LARGE SCALE GENOMIC DNA]</scope>
    <source>
        <strain evidence="1 2">CBS 393.64</strain>
    </source>
</reference>
<organism evidence="1 2">
    <name type="scientific">Rasamsonia emersonii (strain ATCC 16479 / CBS 393.64 / IMI 116815)</name>
    <dbReference type="NCBI Taxonomy" id="1408163"/>
    <lineage>
        <taxon>Eukaryota</taxon>
        <taxon>Fungi</taxon>
        <taxon>Dikarya</taxon>
        <taxon>Ascomycota</taxon>
        <taxon>Pezizomycotina</taxon>
        <taxon>Eurotiomycetes</taxon>
        <taxon>Eurotiomycetidae</taxon>
        <taxon>Eurotiales</taxon>
        <taxon>Trichocomaceae</taxon>
        <taxon>Rasamsonia</taxon>
    </lineage>
</organism>
<keyword evidence="2" id="KW-1185">Reference proteome</keyword>
<dbReference type="OrthoDB" id="3432781at2759"/>
<evidence type="ECO:0000313" key="2">
    <source>
        <dbReference type="Proteomes" id="UP000053958"/>
    </source>
</evidence>
<dbReference type="Gene3D" id="1.10.510.10">
    <property type="entry name" value="Transferase(Phosphotransferase) domain 1"/>
    <property type="match status" value="1"/>
</dbReference>
<protein>
    <recommendedName>
        <fullName evidence="3">Protein kinase domain-containing protein</fullName>
    </recommendedName>
</protein>
<name>A0A0F4YVN2_RASE3</name>
<dbReference type="InterPro" id="IPR011009">
    <property type="entry name" value="Kinase-like_dom_sf"/>
</dbReference>
<dbReference type="GO" id="GO:0004672">
    <property type="term" value="F:protein kinase activity"/>
    <property type="evidence" value="ECO:0007669"/>
    <property type="project" value="InterPro"/>
</dbReference>
<gene>
    <name evidence="1" type="ORF">T310_4080</name>
</gene>
<comment type="caution">
    <text evidence="1">The sequence shown here is derived from an EMBL/GenBank/DDBJ whole genome shotgun (WGS) entry which is preliminary data.</text>
</comment>
<sequence>MALSSDQPASPSAAVERNAALTPWKYWLRKCKELCPHLEDLTPTHQSSKIRVLNHIGQGGHSRVVQYSWSNTEIWRYSRMGFRYMIKTADPFVVECRAYDALIAKGLNGKATPYCYGWLSVDDTIEETLQKKPFWVPFAWDRPPESVTEPLHGLSLEYVDGVAVDNIQTQLLTPDIAESFRQGLRMIHTASVLHGDLKPANMMVTSHGQGKKKGVWIDLSVSIIPPLIVISEETHGDAQRTKTIVLEYFFSQLEKLPENKDVVLTTADIPSLLGGPIPDRWFIKYGFKLMFYERGIDVNTIDGPKGD</sequence>
<accession>A0A0F4YVN2</accession>
<dbReference type="AlphaFoldDB" id="A0A0F4YVN2"/>
<dbReference type="RefSeq" id="XP_013328528.1">
    <property type="nucleotide sequence ID" value="XM_013473074.1"/>
</dbReference>
<dbReference type="GeneID" id="25316429"/>
<dbReference type="EMBL" id="LASV01000164">
    <property type="protein sequence ID" value="KKA21916.1"/>
    <property type="molecule type" value="Genomic_DNA"/>
</dbReference>
<dbReference type="InterPro" id="IPR008271">
    <property type="entry name" value="Ser/Thr_kinase_AS"/>
</dbReference>
<dbReference type="PROSITE" id="PS00108">
    <property type="entry name" value="PROTEIN_KINASE_ST"/>
    <property type="match status" value="1"/>
</dbReference>
<evidence type="ECO:0000313" key="1">
    <source>
        <dbReference type="EMBL" id="KKA21916.1"/>
    </source>
</evidence>
<dbReference type="SUPFAM" id="SSF56112">
    <property type="entry name" value="Protein kinase-like (PK-like)"/>
    <property type="match status" value="1"/>
</dbReference>